<evidence type="ECO:0000313" key="2">
    <source>
        <dbReference type="EMBL" id="CAG6611017.1"/>
    </source>
</evidence>
<dbReference type="EMBL" id="HBUF01020446">
    <property type="protein sequence ID" value="CAG6611017.1"/>
    <property type="molecule type" value="Transcribed_RNA"/>
</dbReference>
<feature type="compositionally biased region" description="Basic and acidic residues" evidence="1">
    <location>
        <begin position="107"/>
        <end position="116"/>
    </location>
</feature>
<protein>
    <submittedName>
        <fullName evidence="2">Uncharacterized protein</fullName>
    </submittedName>
</protein>
<dbReference type="AlphaFoldDB" id="A0A8D8PQ07"/>
<feature type="compositionally biased region" description="Acidic residues" evidence="1">
    <location>
        <begin position="96"/>
        <end position="106"/>
    </location>
</feature>
<reference evidence="2" key="1">
    <citation type="submission" date="2021-05" db="EMBL/GenBank/DDBJ databases">
        <authorList>
            <person name="Alioto T."/>
            <person name="Alioto T."/>
            <person name="Gomez Garrido J."/>
        </authorList>
    </citation>
    <scope>NUCLEOTIDE SEQUENCE</scope>
</reference>
<feature type="region of interest" description="Disordered" evidence="1">
    <location>
        <begin position="73"/>
        <end position="133"/>
    </location>
</feature>
<dbReference type="PANTHER" id="PTHR10773:SF19">
    <property type="match status" value="1"/>
</dbReference>
<organism evidence="2">
    <name type="scientific">Cacopsylla melanoneura</name>
    <dbReference type="NCBI Taxonomy" id="428564"/>
    <lineage>
        <taxon>Eukaryota</taxon>
        <taxon>Metazoa</taxon>
        <taxon>Ecdysozoa</taxon>
        <taxon>Arthropoda</taxon>
        <taxon>Hexapoda</taxon>
        <taxon>Insecta</taxon>
        <taxon>Pterygota</taxon>
        <taxon>Neoptera</taxon>
        <taxon>Paraneoptera</taxon>
        <taxon>Hemiptera</taxon>
        <taxon>Sternorrhyncha</taxon>
        <taxon>Psylloidea</taxon>
        <taxon>Psyllidae</taxon>
        <taxon>Psyllinae</taxon>
        <taxon>Cacopsylla</taxon>
    </lineage>
</organism>
<feature type="compositionally biased region" description="Polar residues" evidence="1">
    <location>
        <begin position="73"/>
        <end position="82"/>
    </location>
</feature>
<evidence type="ECO:0000256" key="1">
    <source>
        <dbReference type="SAM" id="MobiDB-lite"/>
    </source>
</evidence>
<accession>A0A8D8PQ07</accession>
<proteinExistence type="predicted"/>
<name>A0A8D8PQ07_9HEMI</name>
<dbReference type="PANTHER" id="PTHR10773">
    <property type="entry name" value="DNA-DIRECTED RNA POLYMERASES I, II, AND III SUBUNIT RPABC2"/>
    <property type="match status" value="1"/>
</dbReference>
<sequence length="278" mass="32408">MYFSSIVLQWPISVSDYKTYSYLLPRKSAKSSQAQHGNSDPHENANKHHWDTVGRIGTKAGISAQTYTNLLPHQKSESSSKLQYGDCDPLGNDSELGTDSEDIEEPIDNKTGEKCAIRKRKRKPDVPKPTWQSEHKKYLRNTGQAYMTHYSSKVRKQRSLKPPCLESCRLRCFEKFTHERRQTIFSEFWALGNIEQQRIYIAQNFGQVLPKVRRSPENKRNLNTAYALTNENGEKERVCQTFFMNTLDVTPKMIRIIQKKMRNPEFTFKETRGTHKRQ</sequence>